<keyword evidence="4" id="KW-0479">Metal-binding</keyword>
<evidence type="ECO:0000313" key="9">
    <source>
        <dbReference type="EMBL" id="AES76667.1"/>
    </source>
</evidence>
<dbReference type="GO" id="GO:0004497">
    <property type="term" value="F:monooxygenase activity"/>
    <property type="evidence" value="ECO:0007669"/>
    <property type="project" value="UniProtKB-KW"/>
</dbReference>
<keyword evidence="8" id="KW-0812">Transmembrane</keyword>
<keyword evidence="6" id="KW-0408">Iron</keyword>
<dbReference type="GO" id="GO:0016705">
    <property type="term" value="F:oxidoreductase activity, acting on paired donors, with incorporation or reduction of molecular oxygen"/>
    <property type="evidence" value="ECO:0007669"/>
    <property type="project" value="InterPro"/>
</dbReference>
<evidence type="ECO:0000256" key="1">
    <source>
        <dbReference type="ARBA" id="ARBA00001971"/>
    </source>
</evidence>
<reference evidence="10" key="3">
    <citation type="submission" date="2015-04" db="UniProtKB">
        <authorList>
            <consortium name="EnsemblPlants"/>
        </authorList>
    </citation>
    <scope>IDENTIFICATION</scope>
    <source>
        <strain evidence="10">cv. Jemalong A17</strain>
    </source>
</reference>
<dbReference type="PaxDb" id="3880-AES76667"/>
<dbReference type="EMBL" id="CM001222">
    <property type="protein sequence ID" value="AES76667.1"/>
    <property type="molecule type" value="Genomic_DNA"/>
</dbReference>
<name>G7KN08_MEDTR</name>
<dbReference type="Gene3D" id="1.10.630.10">
    <property type="entry name" value="Cytochrome P450"/>
    <property type="match status" value="1"/>
</dbReference>
<dbReference type="AlphaFoldDB" id="G7KN08"/>
<keyword evidence="7" id="KW-0503">Monooxygenase</keyword>
<reference evidence="9 11" key="2">
    <citation type="journal article" date="2014" name="BMC Genomics">
        <title>An improved genome release (version Mt4.0) for the model legume Medicago truncatula.</title>
        <authorList>
            <person name="Tang H."/>
            <person name="Krishnakumar V."/>
            <person name="Bidwell S."/>
            <person name="Rosen B."/>
            <person name="Chan A."/>
            <person name="Zhou S."/>
            <person name="Gentzbittel L."/>
            <person name="Childs K.L."/>
            <person name="Yandell M."/>
            <person name="Gundlach H."/>
            <person name="Mayer K.F."/>
            <person name="Schwartz D.C."/>
            <person name="Town C.D."/>
        </authorList>
    </citation>
    <scope>GENOME REANNOTATION</scope>
    <source>
        <strain evidence="10 11">cv. Jemalong A17</strain>
    </source>
</reference>
<evidence type="ECO:0000313" key="10">
    <source>
        <dbReference type="EnsemblPlants" id="AES76667"/>
    </source>
</evidence>
<dbReference type="HOGENOM" id="CLU_001570_27_5_1"/>
<evidence type="ECO:0000313" key="11">
    <source>
        <dbReference type="Proteomes" id="UP000002051"/>
    </source>
</evidence>
<dbReference type="GO" id="GO:0020037">
    <property type="term" value="F:heme binding"/>
    <property type="evidence" value="ECO:0007669"/>
    <property type="project" value="InterPro"/>
</dbReference>
<evidence type="ECO:0000256" key="5">
    <source>
        <dbReference type="ARBA" id="ARBA00023002"/>
    </source>
</evidence>
<evidence type="ECO:0000256" key="4">
    <source>
        <dbReference type="ARBA" id="ARBA00022723"/>
    </source>
</evidence>
<protein>
    <submittedName>
        <fullName evidence="9">Cytochrome P450 family protein, putative</fullName>
    </submittedName>
</protein>
<dbReference type="eggNOG" id="KOG0157">
    <property type="taxonomic scope" value="Eukaryota"/>
</dbReference>
<dbReference type="EnsemblPlants" id="AES76667">
    <property type="protein sequence ID" value="AES76667"/>
    <property type="gene ID" value="MTR_6g084040"/>
</dbReference>
<evidence type="ECO:0000256" key="8">
    <source>
        <dbReference type="SAM" id="Phobius"/>
    </source>
</evidence>
<evidence type="ECO:0000256" key="3">
    <source>
        <dbReference type="ARBA" id="ARBA00022617"/>
    </source>
</evidence>
<dbReference type="GO" id="GO:0005506">
    <property type="term" value="F:iron ion binding"/>
    <property type="evidence" value="ECO:0007669"/>
    <property type="project" value="InterPro"/>
</dbReference>
<keyword evidence="11" id="KW-1185">Reference proteome</keyword>
<sequence length="171" mass="19963">MFMIQCIGGFAAILFVIYIYYWRHNGGEIMMNWPIVGMLLSVLRHLSNFNNHVTLVLKGHEGMFRFEGPWFTNTSFIATADPINVNHIASKNFGNYGRGSINFQEIFEFFGGGIVNSDSHVWKEKRTMFHSILKRKSFKNLFQQTSQKKVDLQDILNRFTFDSICIYCIWI</sequence>
<dbReference type="OMA" id="WFAKINI"/>
<accession>G7KN08</accession>
<evidence type="ECO:0000256" key="2">
    <source>
        <dbReference type="ARBA" id="ARBA00010617"/>
    </source>
</evidence>
<organism evidence="9 11">
    <name type="scientific">Medicago truncatula</name>
    <name type="common">Barrel medic</name>
    <name type="synonym">Medicago tribuloides</name>
    <dbReference type="NCBI Taxonomy" id="3880"/>
    <lineage>
        <taxon>Eukaryota</taxon>
        <taxon>Viridiplantae</taxon>
        <taxon>Streptophyta</taxon>
        <taxon>Embryophyta</taxon>
        <taxon>Tracheophyta</taxon>
        <taxon>Spermatophyta</taxon>
        <taxon>Magnoliopsida</taxon>
        <taxon>eudicotyledons</taxon>
        <taxon>Gunneridae</taxon>
        <taxon>Pentapetalae</taxon>
        <taxon>rosids</taxon>
        <taxon>fabids</taxon>
        <taxon>Fabales</taxon>
        <taxon>Fabaceae</taxon>
        <taxon>Papilionoideae</taxon>
        <taxon>50 kb inversion clade</taxon>
        <taxon>NPAAA clade</taxon>
        <taxon>Hologalegina</taxon>
        <taxon>IRL clade</taxon>
        <taxon>Trifolieae</taxon>
        <taxon>Medicago</taxon>
    </lineage>
</organism>
<keyword evidence="8" id="KW-1133">Transmembrane helix</keyword>
<keyword evidence="5" id="KW-0560">Oxidoreductase</keyword>
<evidence type="ECO:0000256" key="7">
    <source>
        <dbReference type="ARBA" id="ARBA00023033"/>
    </source>
</evidence>
<evidence type="ECO:0000256" key="6">
    <source>
        <dbReference type="ARBA" id="ARBA00023004"/>
    </source>
</evidence>
<dbReference type="InterPro" id="IPR036396">
    <property type="entry name" value="Cyt_P450_sf"/>
</dbReference>
<reference evidence="9 11" key="1">
    <citation type="journal article" date="2011" name="Nature">
        <title>The Medicago genome provides insight into the evolution of rhizobial symbioses.</title>
        <authorList>
            <person name="Young N.D."/>
            <person name="Debelle F."/>
            <person name="Oldroyd G.E."/>
            <person name="Geurts R."/>
            <person name="Cannon S.B."/>
            <person name="Udvardi M.K."/>
            <person name="Benedito V.A."/>
            <person name="Mayer K.F."/>
            <person name="Gouzy J."/>
            <person name="Schoof H."/>
            <person name="Van de Peer Y."/>
            <person name="Proost S."/>
            <person name="Cook D.R."/>
            <person name="Meyers B.C."/>
            <person name="Spannagl M."/>
            <person name="Cheung F."/>
            <person name="De Mita S."/>
            <person name="Krishnakumar V."/>
            <person name="Gundlach H."/>
            <person name="Zhou S."/>
            <person name="Mudge J."/>
            <person name="Bharti A.K."/>
            <person name="Murray J.D."/>
            <person name="Naoumkina M.A."/>
            <person name="Rosen B."/>
            <person name="Silverstein K.A."/>
            <person name="Tang H."/>
            <person name="Rombauts S."/>
            <person name="Zhao P.X."/>
            <person name="Zhou P."/>
            <person name="Barbe V."/>
            <person name="Bardou P."/>
            <person name="Bechner M."/>
            <person name="Bellec A."/>
            <person name="Berger A."/>
            <person name="Berges H."/>
            <person name="Bidwell S."/>
            <person name="Bisseling T."/>
            <person name="Choisne N."/>
            <person name="Couloux A."/>
            <person name="Denny R."/>
            <person name="Deshpande S."/>
            <person name="Dai X."/>
            <person name="Doyle J.J."/>
            <person name="Dudez A.M."/>
            <person name="Farmer A.D."/>
            <person name="Fouteau S."/>
            <person name="Franken C."/>
            <person name="Gibelin C."/>
            <person name="Gish J."/>
            <person name="Goldstein S."/>
            <person name="Gonzalez A.J."/>
            <person name="Green P.J."/>
            <person name="Hallab A."/>
            <person name="Hartog M."/>
            <person name="Hua A."/>
            <person name="Humphray S.J."/>
            <person name="Jeong D.H."/>
            <person name="Jing Y."/>
            <person name="Jocker A."/>
            <person name="Kenton S.M."/>
            <person name="Kim D.J."/>
            <person name="Klee K."/>
            <person name="Lai H."/>
            <person name="Lang C."/>
            <person name="Lin S."/>
            <person name="Macmil S.L."/>
            <person name="Magdelenat G."/>
            <person name="Matthews L."/>
            <person name="McCorrison J."/>
            <person name="Monaghan E.L."/>
            <person name="Mun J.H."/>
            <person name="Najar F.Z."/>
            <person name="Nicholson C."/>
            <person name="Noirot C."/>
            <person name="O'Bleness M."/>
            <person name="Paule C.R."/>
            <person name="Poulain J."/>
            <person name="Prion F."/>
            <person name="Qin B."/>
            <person name="Qu C."/>
            <person name="Retzel E.F."/>
            <person name="Riddle C."/>
            <person name="Sallet E."/>
            <person name="Samain S."/>
            <person name="Samson N."/>
            <person name="Sanders I."/>
            <person name="Saurat O."/>
            <person name="Scarpelli C."/>
            <person name="Schiex T."/>
            <person name="Segurens B."/>
            <person name="Severin A.J."/>
            <person name="Sherrier D.J."/>
            <person name="Shi R."/>
            <person name="Sims S."/>
            <person name="Singer S.R."/>
            <person name="Sinharoy S."/>
            <person name="Sterck L."/>
            <person name="Viollet A."/>
            <person name="Wang B.B."/>
            <person name="Wang K."/>
            <person name="Wang M."/>
            <person name="Wang X."/>
            <person name="Warfsmann J."/>
            <person name="Weissenbach J."/>
            <person name="White D.D."/>
            <person name="White J.D."/>
            <person name="Wiley G.B."/>
            <person name="Wincker P."/>
            <person name="Xing Y."/>
            <person name="Yang L."/>
            <person name="Yao Z."/>
            <person name="Ying F."/>
            <person name="Zhai J."/>
            <person name="Zhou L."/>
            <person name="Zuber A."/>
            <person name="Denarie J."/>
            <person name="Dixon R.A."/>
            <person name="May G.D."/>
            <person name="Schwartz D.C."/>
            <person name="Rogers J."/>
            <person name="Quetier F."/>
            <person name="Town C.D."/>
            <person name="Roe B.A."/>
        </authorList>
    </citation>
    <scope>NUCLEOTIDE SEQUENCE [LARGE SCALE GENOMIC DNA]</scope>
    <source>
        <strain evidence="9">A17</strain>
        <strain evidence="10 11">cv. Jemalong A17</strain>
    </source>
</reference>
<comment type="similarity">
    <text evidence="2">Belongs to the cytochrome P450 family.</text>
</comment>
<comment type="cofactor">
    <cofactor evidence="1">
        <name>heme</name>
        <dbReference type="ChEBI" id="CHEBI:30413"/>
    </cofactor>
</comment>
<dbReference type="SUPFAM" id="SSF48264">
    <property type="entry name" value="Cytochrome P450"/>
    <property type="match status" value="1"/>
</dbReference>
<proteinExistence type="inferred from homology"/>
<feature type="transmembrane region" description="Helical" evidence="8">
    <location>
        <begin position="7"/>
        <end position="23"/>
    </location>
</feature>
<dbReference type="Proteomes" id="UP000002051">
    <property type="component" value="Chromosome 6"/>
</dbReference>
<keyword evidence="8" id="KW-0472">Membrane</keyword>
<gene>
    <name evidence="9" type="ordered locus">MTR_6g084040</name>
</gene>
<dbReference type="PANTHER" id="PTHR24296">
    <property type="entry name" value="CYTOCHROME P450"/>
    <property type="match status" value="1"/>
</dbReference>
<keyword evidence="3" id="KW-0349">Heme</keyword>